<dbReference type="InterPro" id="IPR036291">
    <property type="entry name" value="NAD(P)-bd_dom_sf"/>
</dbReference>
<dbReference type="PANTHER" id="PTHR43975">
    <property type="entry name" value="ZGC:101858"/>
    <property type="match status" value="1"/>
</dbReference>
<evidence type="ECO:0000313" key="3">
    <source>
        <dbReference type="EMBL" id="TGG93997.1"/>
    </source>
</evidence>
<dbReference type="AlphaFoldDB" id="A0A4Z0W8V3"/>
<protein>
    <submittedName>
        <fullName evidence="3">SDR family NAD(P)-dependent oxidoreductase</fullName>
    </submittedName>
</protein>
<dbReference type="PIRSF" id="PIRSF000126">
    <property type="entry name" value="11-beta-HSD1"/>
    <property type="match status" value="1"/>
</dbReference>
<sequence length="285" mass="31962">MPDIQAPQRRPEGRLVLITGATSGIGAAYARLLASQGHDLWLTGRRMAILEPMAERLRSEQGVRVTTQAVELSDEHALAALEEAVREVPDLYGLINNAGYADDGIFHLMTPRQHRAQMRVHMDATVQLAHAALPALESRQGFMINVASLASWLPTGGSPLYGPTKGFVRLFTETLAVAYHPTGIRFQALCPGFVITDFHSRMGLDPQTFYQRHGPTRAFPASWVVRRSLRDLQRGRVISAPGLHYQFLGWVIRNTPRPLLYRLLRFGMSRRYDVKGRAEKQAEER</sequence>
<accession>A0A4Z0W8V3</accession>
<comment type="caution">
    <text evidence="3">The sequence shown here is derived from an EMBL/GenBank/DDBJ whole genome shotgun (WGS) entry which is preliminary data.</text>
</comment>
<dbReference type="RefSeq" id="WP_135482566.1">
    <property type="nucleotide sequence ID" value="NZ_SRMF01000002.1"/>
</dbReference>
<dbReference type="EMBL" id="SRMF01000002">
    <property type="protein sequence ID" value="TGG93997.1"/>
    <property type="molecule type" value="Genomic_DNA"/>
</dbReference>
<proteinExistence type="inferred from homology"/>
<dbReference type="PANTHER" id="PTHR43975:SF2">
    <property type="entry name" value="EG:BACR7A4.14 PROTEIN-RELATED"/>
    <property type="match status" value="1"/>
</dbReference>
<name>A0A4Z0W8V3_9GAMM</name>
<dbReference type="CDD" id="cd05233">
    <property type="entry name" value="SDR_c"/>
    <property type="match status" value="1"/>
</dbReference>
<evidence type="ECO:0000313" key="4">
    <source>
        <dbReference type="Proteomes" id="UP000297475"/>
    </source>
</evidence>
<reference evidence="3 4" key="1">
    <citation type="submission" date="2019-04" db="EMBL/GenBank/DDBJ databases">
        <title>Natronospirillum operosus gen. nov., sp. nov., a haloalkaliphilic satellite isolated from decaying biomass of laboratory culture of cyanobacterium Geitlerinema sp. and proposal of Natronospirillaceae fam. nov. and Saccharospirillaceae fam. nov.</title>
        <authorList>
            <person name="Kevbrin V."/>
            <person name="Boltyanskaya Y."/>
            <person name="Koziaeva V."/>
            <person name="Grouzdev D.S."/>
            <person name="Park M."/>
            <person name="Cho J."/>
        </authorList>
    </citation>
    <scope>NUCLEOTIDE SEQUENCE [LARGE SCALE GENOMIC DNA]</scope>
    <source>
        <strain evidence="3 4">G-116</strain>
    </source>
</reference>
<dbReference type="PRINTS" id="PR00081">
    <property type="entry name" value="GDHRDH"/>
</dbReference>
<comment type="similarity">
    <text evidence="1">Belongs to the short-chain dehydrogenases/reductases (SDR) family.</text>
</comment>
<keyword evidence="4" id="KW-1185">Reference proteome</keyword>
<evidence type="ECO:0000256" key="1">
    <source>
        <dbReference type="ARBA" id="ARBA00006484"/>
    </source>
</evidence>
<dbReference type="Proteomes" id="UP000297475">
    <property type="component" value="Unassembled WGS sequence"/>
</dbReference>
<dbReference type="InterPro" id="IPR002347">
    <property type="entry name" value="SDR_fam"/>
</dbReference>
<organism evidence="3 4">
    <name type="scientific">Natronospirillum operosum</name>
    <dbReference type="NCBI Taxonomy" id="2759953"/>
    <lineage>
        <taxon>Bacteria</taxon>
        <taxon>Pseudomonadati</taxon>
        <taxon>Pseudomonadota</taxon>
        <taxon>Gammaproteobacteria</taxon>
        <taxon>Oceanospirillales</taxon>
        <taxon>Natronospirillaceae</taxon>
        <taxon>Natronospirillum</taxon>
    </lineage>
</organism>
<dbReference type="OrthoDB" id="9810734at2"/>
<evidence type="ECO:0000259" key="2">
    <source>
        <dbReference type="SMART" id="SM00822"/>
    </source>
</evidence>
<feature type="domain" description="Ketoreductase" evidence="2">
    <location>
        <begin position="14"/>
        <end position="192"/>
    </location>
</feature>
<gene>
    <name evidence="3" type="ORF">E4656_07405</name>
</gene>
<dbReference type="InterPro" id="IPR057326">
    <property type="entry name" value="KR_dom"/>
</dbReference>
<dbReference type="Pfam" id="PF00106">
    <property type="entry name" value="adh_short"/>
    <property type="match status" value="1"/>
</dbReference>
<dbReference type="Gene3D" id="3.40.50.720">
    <property type="entry name" value="NAD(P)-binding Rossmann-like Domain"/>
    <property type="match status" value="1"/>
</dbReference>
<dbReference type="SUPFAM" id="SSF51735">
    <property type="entry name" value="NAD(P)-binding Rossmann-fold domains"/>
    <property type="match status" value="1"/>
</dbReference>
<dbReference type="SMART" id="SM00822">
    <property type="entry name" value="PKS_KR"/>
    <property type="match status" value="1"/>
</dbReference>